<name>A0A0D2JSG5_9BACT</name>
<dbReference type="InParanoid" id="A0A0D2JSG5"/>
<proteinExistence type="predicted"/>
<dbReference type="STRING" id="1429043.X474_19070"/>
<evidence type="ECO:0000313" key="1">
    <source>
        <dbReference type="EMBL" id="KIX12435.1"/>
    </source>
</evidence>
<protein>
    <submittedName>
        <fullName evidence="1">Uncharacterized protein</fullName>
    </submittedName>
</protein>
<dbReference type="AlphaFoldDB" id="A0A0D2JSG5"/>
<evidence type="ECO:0000313" key="2">
    <source>
        <dbReference type="Proteomes" id="UP000032233"/>
    </source>
</evidence>
<accession>A0A0D2JSG5</accession>
<keyword evidence="2" id="KW-1185">Reference proteome</keyword>
<gene>
    <name evidence="1" type="ORF">X474_19070</name>
</gene>
<sequence length="72" mass="8339">MIKKLELISAFKIYPLAVGLQWPETTYQGPGVRGGPCKITLFSWCLFFKNKQRPDFKTAEKRSQKFTLVGNW</sequence>
<dbReference type="EMBL" id="AZAC01000032">
    <property type="protein sequence ID" value="KIX12435.1"/>
    <property type="molecule type" value="Genomic_DNA"/>
</dbReference>
<dbReference type="Proteomes" id="UP000032233">
    <property type="component" value="Unassembled WGS sequence"/>
</dbReference>
<reference evidence="1 2" key="1">
    <citation type="submission" date="2013-11" db="EMBL/GenBank/DDBJ databases">
        <title>Metagenomic analysis of a methanogenic consortium involved in long chain n-alkane degradation.</title>
        <authorList>
            <person name="Davidova I.A."/>
            <person name="Callaghan A.V."/>
            <person name="Wawrik B."/>
            <person name="Pruitt S."/>
            <person name="Marks C."/>
            <person name="Duncan K.E."/>
            <person name="Suflita J.M."/>
        </authorList>
    </citation>
    <scope>NUCLEOTIDE SEQUENCE [LARGE SCALE GENOMIC DNA]</scope>
    <source>
        <strain evidence="1 2">SPR</strain>
    </source>
</reference>
<comment type="caution">
    <text evidence="1">The sequence shown here is derived from an EMBL/GenBank/DDBJ whole genome shotgun (WGS) entry which is preliminary data.</text>
</comment>
<organism evidence="1 2">
    <name type="scientific">Dethiosulfatarculus sandiegensis</name>
    <dbReference type="NCBI Taxonomy" id="1429043"/>
    <lineage>
        <taxon>Bacteria</taxon>
        <taxon>Pseudomonadati</taxon>
        <taxon>Thermodesulfobacteriota</taxon>
        <taxon>Desulfarculia</taxon>
        <taxon>Desulfarculales</taxon>
        <taxon>Desulfarculaceae</taxon>
        <taxon>Dethiosulfatarculus</taxon>
    </lineage>
</organism>